<keyword evidence="7 15" id="KW-0479">Metal-binding</keyword>
<keyword evidence="10" id="KW-0460">Magnesium</keyword>
<dbReference type="InterPro" id="IPR036412">
    <property type="entry name" value="HAD-like_sf"/>
</dbReference>
<dbReference type="InterPro" id="IPR018303">
    <property type="entry name" value="ATPase_P-typ_P_site"/>
</dbReference>
<dbReference type="InterPro" id="IPR008250">
    <property type="entry name" value="ATPase_P-typ_transduc_dom_A_sf"/>
</dbReference>
<dbReference type="InterPro" id="IPR044492">
    <property type="entry name" value="P_typ_ATPase_HD_dom"/>
</dbReference>
<dbReference type="CDD" id="cd00371">
    <property type="entry name" value="HMA"/>
    <property type="match status" value="1"/>
</dbReference>
<dbReference type="SUPFAM" id="SSF55008">
    <property type="entry name" value="HMA, heavy metal-associated domain"/>
    <property type="match status" value="1"/>
</dbReference>
<evidence type="ECO:0000256" key="12">
    <source>
        <dbReference type="ARBA" id="ARBA00022989"/>
    </source>
</evidence>
<dbReference type="SFLD" id="SFLDF00027">
    <property type="entry name" value="p-type_atpase"/>
    <property type="match status" value="1"/>
</dbReference>
<evidence type="ECO:0000256" key="6">
    <source>
        <dbReference type="ARBA" id="ARBA00022692"/>
    </source>
</evidence>
<dbReference type="InterPro" id="IPR023214">
    <property type="entry name" value="HAD_sf"/>
</dbReference>
<keyword evidence="4 15" id="KW-1003">Cell membrane</keyword>
<feature type="transmembrane region" description="Helical" evidence="15">
    <location>
        <begin position="206"/>
        <end position="230"/>
    </location>
</feature>
<evidence type="ECO:0000256" key="8">
    <source>
        <dbReference type="ARBA" id="ARBA00022741"/>
    </source>
</evidence>
<protein>
    <submittedName>
        <fullName evidence="17">Cadmium-translocating P-type ATPase</fullName>
    </submittedName>
</protein>
<name>A0ABY4DXN1_9NEIS</name>
<dbReference type="Pfam" id="PF00403">
    <property type="entry name" value="HMA"/>
    <property type="match status" value="1"/>
</dbReference>
<evidence type="ECO:0000259" key="16">
    <source>
        <dbReference type="PROSITE" id="PS50846"/>
    </source>
</evidence>
<evidence type="ECO:0000256" key="1">
    <source>
        <dbReference type="ARBA" id="ARBA00004651"/>
    </source>
</evidence>
<keyword evidence="3" id="KW-0813">Transport</keyword>
<dbReference type="InterPro" id="IPR059000">
    <property type="entry name" value="ATPase_P-type_domA"/>
</dbReference>
<accession>A0ABY4DXN1</accession>
<dbReference type="NCBIfam" id="TIGR01494">
    <property type="entry name" value="ATPase_P-type"/>
    <property type="match status" value="1"/>
</dbReference>
<dbReference type="Gene3D" id="3.40.50.1000">
    <property type="entry name" value="HAD superfamily/HAD-like"/>
    <property type="match status" value="1"/>
</dbReference>
<dbReference type="SFLD" id="SFLDS00003">
    <property type="entry name" value="Haloacid_Dehalogenase"/>
    <property type="match status" value="1"/>
</dbReference>
<dbReference type="InterPro" id="IPR023299">
    <property type="entry name" value="ATPase_P-typ_cyto_dom_N"/>
</dbReference>
<feature type="transmembrane region" description="Helical" evidence="15">
    <location>
        <begin position="426"/>
        <end position="447"/>
    </location>
</feature>
<dbReference type="InterPro" id="IPR027256">
    <property type="entry name" value="P-typ_ATPase_IB"/>
</dbReference>
<dbReference type="CDD" id="cd02079">
    <property type="entry name" value="P-type_ATPase_HM"/>
    <property type="match status" value="1"/>
</dbReference>
<evidence type="ECO:0000256" key="5">
    <source>
        <dbReference type="ARBA" id="ARBA00022553"/>
    </source>
</evidence>
<gene>
    <name evidence="17" type="primary">cadA</name>
    <name evidence="17" type="ORF">LVJ82_11260</name>
</gene>
<dbReference type="SUPFAM" id="SSF81665">
    <property type="entry name" value="Calcium ATPase, transmembrane domain M"/>
    <property type="match status" value="1"/>
</dbReference>
<keyword evidence="5" id="KW-0597">Phosphoprotein</keyword>
<keyword evidence="11" id="KW-1278">Translocase</keyword>
<feature type="transmembrane region" description="Helical" evidence="15">
    <location>
        <begin position="175"/>
        <end position="194"/>
    </location>
</feature>
<evidence type="ECO:0000256" key="15">
    <source>
        <dbReference type="RuleBase" id="RU362081"/>
    </source>
</evidence>
<dbReference type="Gene3D" id="3.30.70.100">
    <property type="match status" value="1"/>
</dbReference>
<dbReference type="InterPro" id="IPR001757">
    <property type="entry name" value="P_typ_ATPase"/>
</dbReference>
<dbReference type="InterPro" id="IPR017969">
    <property type="entry name" value="Heavy-metal-associated_CS"/>
</dbReference>
<dbReference type="Gene3D" id="2.70.150.10">
    <property type="entry name" value="Calcium-transporting ATPase, cytoplasmic transduction domain A"/>
    <property type="match status" value="1"/>
</dbReference>
<sequence length="804" mass="86956">MNPNCFHCGLPVLEGAAFPIVYRQIEHATCCAGCQAVAQSIIDAGLDYYYEQRTADADKAALPEADILAQLRLYDLPEVQQGFVYAQGDSKQATLLLDGITCAACVWLIEQTLVRLAGVSSVSINYSNHRLHVSWQAEQVALSDILLAIQKIGYQAQPYDTEQQHLLQTKQRKQALVRLWIAGLSMMQVMMYAVPTYLYGDIEPVFLWLLHWASMVLTLPVVVYSAIPFYQGAWRDWRNRRVGMDTPISLAVVLAFGASMYALFSRTAEGVYFDSISMFVFLLLGGRYLEQIARRKAADATERLNKLIPAFCHLLPHYPEQQSQEGLVAHLHAGDVVLVRAGEVFPVDGLVLEGSSEVNQALLTGESLPVLKEVGQSVQAGTVNVSSPLCVQTTGVGQYTRLSGIVRLLDGALAQKPRMALLADRYASVFVAVLLCLAVATFAYWYVHSGAKVAVWTVVSLLVITCPCALSLATPTALAAATGFLAKHGLLISRGHSLETLAKVSDVVFDKTGTLTTGLFQIADVQVCAGYDLTQAQTNAAVLEQFSEHPLAQAVVEAYGVDASKLVENVHNTVGFGLQAQIDGVQWAIGRPIWVADVFGHVAQDCLQAASGSWIALANEQHMVAYFCLEDTLKSDAAALMRQLQDLRVRVHVLSGDAEGAVAKVAEALSIPHFIAAATPETKLAYVHNLQQQGKIVLMVGDGINDAPVLVQADVSIAVEGGTDVAQAGSDMVMIKPDMGLVATALVQGKKTRRIIQENLWWAAIYNAVAIPIAVLGYANPWIAALGMAVSSLLVTLNAMRLLK</sequence>
<dbReference type="NCBIfam" id="TIGR01511">
    <property type="entry name" value="ATPase-IB1_Cu"/>
    <property type="match status" value="1"/>
</dbReference>
<dbReference type="PRINTS" id="PR00119">
    <property type="entry name" value="CATATPASE"/>
</dbReference>
<feature type="transmembrane region" description="Helical" evidence="15">
    <location>
        <begin position="270"/>
        <end position="289"/>
    </location>
</feature>
<dbReference type="PRINTS" id="PR00120">
    <property type="entry name" value="HATPASE"/>
</dbReference>
<keyword evidence="13" id="KW-0406">Ion transport</keyword>
<dbReference type="SUPFAM" id="SSF81653">
    <property type="entry name" value="Calcium ATPase, transduction domain A"/>
    <property type="match status" value="1"/>
</dbReference>
<feature type="transmembrane region" description="Helical" evidence="15">
    <location>
        <begin position="785"/>
        <end position="803"/>
    </location>
</feature>
<dbReference type="PROSITE" id="PS50846">
    <property type="entry name" value="HMA_2"/>
    <property type="match status" value="1"/>
</dbReference>
<evidence type="ECO:0000256" key="11">
    <source>
        <dbReference type="ARBA" id="ARBA00022967"/>
    </source>
</evidence>
<evidence type="ECO:0000313" key="18">
    <source>
        <dbReference type="Proteomes" id="UP000832011"/>
    </source>
</evidence>
<evidence type="ECO:0000256" key="9">
    <source>
        <dbReference type="ARBA" id="ARBA00022840"/>
    </source>
</evidence>
<dbReference type="SFLD" id="SFLDG00002">
    <property type="entry name" value="C1.7:_P-type_atpase_like"/>
    <property type="match status" value="1"/>
</dbReference>
<comment type="subcellular location">
    <subcellularLocation>
        <location evidence="1">Cell membrane</location>
        <topology evidence="1">Multi-pass membrane protein</topology>
    </subcellularLocation>
</comment>
<evidence type="ECO:0000256" key="4">
    <source>
        <dbReference type="ARBA" id="ARBA00022475"/>
    </source>
</evidence>
<dbReference type="InterPro" id="IPR036163">
    <property type="entry name" value="HMA_dom_sf"/>
</dbReference>
<evidence type="ECO:0000256" key="10">
    <source>
        <dbReference type="ARBA" id="ARBA00022842"/>
    </source>
</evidence>
<dbReference type="Gene3D" id="3.40.1110.10">
    <property type="entry name" value="Calcium-transporting ATPase, cytoplasmic domain N"/>
    <property type="match status" value="1"/>
</dbReference>
<feature type="domain" description="HMA" evidence="16">
    <location>
        <begin position="91"/>
        <end position="157"/>
    </location>
</feature>
<dbReference type="NCBIfam" id="TIGR01525">
    <property type="entry name" value="ATPase-IB_hvy"/>
    <property type="match status" value="1"/>
</dbReference>
<feature type="transmembrane region" description="Helical" evidence="15">
    <location>
        <begin position="453"/>
        <end position="486"/>
    </location>
</feature>
<keyword evidence="14 15" id="KW-0472">Membrane</keyword>
<reference evidence="17 18" key="1">
    <citation type="journal article" date="2022" name="Res Sq">
        <title>Evolution of multicellular longitudinally dividing oral cavity symbionts (Neisseriaceae).</title>
        <authorList>
            <person name="Nyongesa S."/>
            <person name="Weber P."/>
            <person name="Bernet E."/>
            <person name="Pullido F."/>
            <person name="Nieckarz M."/>
            <person name="Delaby M."/>
            <person name="Nieves C."/>
            <person name="Viehboeck T."/>
            <person name="Krause N."/>
            <person name="Rivera-Millot A."/>
            <person name="Nakamura A."/>
            <person name="Vischer N."/>
            <person name="VanNieuwenhze M."/>
            <person name="Brun Y."/>
            <person name="Cava F."/>
            <person name="Bulgheresi S."/>
            <person name="Veyrier F."/>
        </authorList>
    </citation>
    <scope>NUCLEOTIDE SEQUENCE [LARGE SCALE GENOMIC DNA]</scope>
    <source>
        <strain evidence="17 18">SN4</strain>
    </source>
</reference>
<dbReference type="NCBIfam" id="TIGR01512">
    <property type="entry name" value="ATPase-IB2_Cd"/>
    <property type="match status" value="1"/>
</dbReference>
<dbReference type="Pfam" id="PF00122">
    <property type="entry name" value="E1-E2_ATPase"/>
    <property type="match status" value="1"/>
</dbReference>
<dbReference type="RefSeq" id="WP_058356498.1">
    <property type="nucleotide sequence ID" value="NZ_CABKVG010000009.1"/>
</dbReference>
<keyword evidence="8 15" id="KW-0547">Nucleotide-binding</keyword>
<keyword evidence="9 15" id="KW-0067">ATP-binding</keyword>
<dbReference type="SUPFAM" id="SSF56784">
    <property type="entry name" value="HAD-like"/>
    <property type="match status" value="1"/>
</dbReference>
<dbReference type="EMBL" id="CP091511">
    <property type="protein sequence ID" value="UOO88067.1"/>
    <property type="molecule type" value="Genomic_DNA"/>
</dbReference>
<proteinExistence type="inferred from homology"/>
<evidence type="ECO:0000256" key="7">
    <source>
        <dbReference type="ARBA" id="ARBA00022723"/>
    </source>
</evidence>
<dbReference type="PROSITE" id="PS01047">
    <property type="entry name" value="HMA_1"/>
    <property type="match status" value="1"/>
</dbReference>
<evidence type="ECO:0000256" key="3">
    <source>
        <dbReference type="ARBA" id="ARBA00022448"/>
    </source>
</evidence>
<evidence type="ECO:0000256" key="2">
    <source>
        <dbReference type="ARBA" id="ARBA00006024"/>
    </source>
</evidence>
<dbReference type="InterPro" id="IPR023298">
    <property type="entry name" value="ATPase_P-typ_TM_dom_sf"/>
</dbReference>
<evidence type="ECO:0000256" key="13">
    <source>
        <dbReference type="ARBA" id="ARBA00023065"/>
    </source>
</evidence>
<keyword evidence="6 15" id="KW-0812">Transmembrane</keyword>
<feature type="transmembrane region" description="Helical" evidence="15">
    <location>
        <begin position="760"/>
        <end position="779"/>
    </location>
</feature>
<dbReference type="PANTHER" id="PTHR43520">
    <property type="entry name" value="ATP7, ISOFORM B"/>
    <property type="match status" value="1"/>
</dbReference>
<dbReference type="PROSITE" id="PS00154">
    <property type="entry name" value="ATPASE_E1_E2"/>
    <property type="match status" value="1"/>
</dbReference>
<feature type="transmembrane region" description="Helical" evidence="15">
    <location>
        <begin position="242"/>
        <end position="264"/>
    </location>
</feature>
<organism evidence="17 18">
    <name type="scientific">Vitreoscilla massiliensis</name>
    <dbReference type="NCBI Taxonomy" id="1689272"/>
    <lineage>
        <taxon>Bacteria</taxon>
        <taxon>Pseudomonadati</taxon>
        <taxon>Pseudomonadota</taxon>
        <taxon>Betaproteobacteria</taxon>
        <taxon>Neisseriales</taxon>
        <taxon>Neisseriaceae</taxon>
        <taxon>Vitreoscilla</taxon>
    </lineage>
</organism>
<dbReference type="InterPro" id="IPR021993">
    <property type="entry name" value="ATPase-cat-bd"/>
</dbReference>
<keyword evidence="12 15" id="KW-1133">Transmembrane helix</keyword>
<dbReference type="InterPro" id="IPR006121">
    <property type="entry name" value="HMA_dom"/>
</dbReference>
<dbReference type="Pfam" id="PF12156">
    <property type="entry name" value="ATPase-cat_bd"/>
    <property type="match status" value="1"/>
</dbReference>
<dbReference type="PANTHER" id="PTHR43520:SF5">
    <property type="entry name" value="CATION-TRANSPORTING P-TYPE ATPASE-RELATED"/>
    <property type="match status" value="1"/>
</dbReference>
<comment type="similarity">
    <text evidence="2 15">Belongs to the cation transport ATPase (P-type) (TC 3.A.3) family. Type IB subfamily.</text>
</comment>
<keyword evidence="18" id="KW-1185">Reference proteome</keyword>
<dbReference type="Proteomes" id="UP000832011">
    <property type="component" value="Chromosome"/>
</dbReference>
<dbReference type="Pfam" id="PF00702">
    <property type="entry name" value="Hydrolase"/>
    <property type="match status" value="1"/>
</dbReference>
<evidence type="ECO:0000313" key="17">
    <source>
        <dbReference type="EMBL" id="UOO88067.1"/>
    </source>
</evidence>
<evidence type="ECO:0000256" key="14">
    <source>
        <dbReference type="ARBA" id="ARBA00023136"/>
    </source>
</evidence>